<evidence type="ECO:0000313" key="3">
    <source>
        <dbReference type="Proteomes" id="UP000013827"/>
    </source>
</evidence>
<sequence>MKRARDASDAQRVTIDVGGTKVSTTVSTILRSSYLAGMVDLSAWDSDAEHSAQIFLDRDPETFALLLRLMRQYPHVAGLVPHEPGLLASLLAEADFFGYEPLLSHVKARAYFNAREARQDYKARSEFTTVGRLDGESFADRAVRVSAGEQRLKEHIAEIDAKFNSKDESYGSDRFDAVYGTVGDALASGVLPKYYLEPKPPVPPPTKKIVQLMPVDTPCWYLVGDAYEPRFGECGDFVPMHPMSQCITQPGLVRRVACHALVEDQHGTRWMEPMLHLTTKDLEEWMGTQPGDGQGLIFGATLDDCSLKKHTGGVARRTLLASDWFEKMLVPVLCEECGIMETNLWAHVLVAAEPPAEYGFSGGRELGQEAAL</sequence>
<dbReference type="InterPro" id="IPR003131">
    <property type="entry name" value="T1-type_BTB"/>
</dbReference>
<dbReference type="CDD" id="cd18316">
    <property type="entry name" value="BTB_POZ_KCTD-like"/>
    <property type="match status" value="1"/>
</dbReference>
<dbReference type="InterPro" id="IPR045068">
    <property type="entry name" value="BACURD1-3"/>
</dbReference>
<dbReference type="GO" id="GO:0051260">
    <property type="term" value="P:protein homooligomerization"/>
    <property type="evidence" value="ECO:0007669"/>
    <property type="project" value="InterPro"/>
</dbReference>
<dbReference type="KEGG" id="ehx:EMIHUDRAFT_199577"/>
<reference evidence="2" key="2">
    <citation type="submission" date="2024-10" db="UniProtKB">
        <authorList>
            <consortium name="EnsemblProtists"/>
        </authorList>
    </citation>
    <scope>IDENTIFICATION</scope>
</reference>
<dbReference type="HOGENOM" id="CLU_744814_0_0_1"/>
<dbReference type="GeneID" id="17286557"/>
<keyword evidence="3" id="KW-1185">Reference proteome</keyword>
<dbReference type="PANTHER" id="PTHR11145">
    <property type="entry name" value="BTB/POZ DOMAIN-CONTAINING ADAPTER FOR CUL3-MEDIATED RHOA DEGRADATION PROTEIN FAMILY MEMBER"/>
    <property type="match status" value="1"/>
</dbReference>
<proteinExistence type="predicted"/>
<dbReference type="InterPro" id="IPR011333">
    <property type="entry name" value="SKP1/BTB/POZ_sf"/>
</dbReference>
<dbReference type="EnsemblProtists" id="EOD41287">
    <property type="protein sequence ID" value="EOD41287"/>
    <property type="gene ID" value="EMIHUDRAFT_199577"/>
</dbReference>
<dbReference type="AlphaFoldDB" id="A0A0D3KZV2"/>
<evidence type="ECO:0000313" key="2">
    <source>
        <dbReference type="EnsemblProtists" id="EOD41287"/>
    </source>
</evidence>
<dbReference type="Proteomes" id="UP000013827">
    <property type="component" value="Unassembled WGS sequence"/>
</dbReference>
<dbReference type="Pfam" id="PF02214">
    <property type="entry name" value="BTB_2"/>
    <property type="match status" value="1"/>
</dbReference>
<dbReference type="PANTHER" id="PTHR11145:SF8">
    <property type="entry name" value="RE57120P"/>
    <property type="match status" value="1"/>
</dbReference>
<reference evidence="3" key="1">
    <citation type="journal article" date="2013" name="Nature">
        <title>Pan genome of the phytoplankton Emiliania underpins its global distribution.</title>
        <authorList>
            <person name="Read B.A."/>
            <person name="Kegel J."/>
            <person name="Klute M.J."/>
            <person name="Kuo A."/>
            <person name="Lefebvre S.C."/>
            <person name="Maumus F."/>
            <person name="Mayer C."/>
            <person name="Miller J."/>
            <person name="Monier A."/>
            <person name="Salamov A."/>
            <person name="Young J."/>
            <person name="Aguilar M."/>
            <person name="Claverie J.M."/>
            <person name="Frickenhaus S."/>
            <person name="Gonzalez K."/>
            <person name="Herman E.K."/>
            <person name="Lin Y.C."/>
            <person name="Napier J."/>
            <person name="Ogata H."/>
            <person name="Sarno A.F."/>
            <person name="Shmutz J."/>
            <person name="Schroeder D."/>
            <person name="de Vargas C."/>
            <person name="Verret F."/>
            <person name="von Dassow P."/>
            <person name="Valentin K."/>
            <person name="Van de Peer Y."/>
            <person name="Wheeler G."/>
            <person name="Dacks J.B."/>
            <person name="Delwiche C.F."/>
            <person name="Dyhrman S.T."/>
            <person name="Glockner G."/>
            <person name="John U."/>
            <person name="Richards T."/>
            <person name="Worden A.Z."/>
            <person name="Zhang X."/>
            <person name="Grigoriev I.V."/>
            <person name="Allen A.E."/>
            <person name="Bidle K."/>
            <person name="Borodovsky M."/>
            <person name="Bowler C."/>
            <person name="Brownlee C."/>
            <person name="Cock J.M."/>
            <person name="Elias M."/>
            <person name="Gladyshev V.N."/>
            <person name="Groth M."/>
            <person name="Guda C."/>
            <person name="Hadaegh A."/>
            <person name="Iglesias-Rodriguez M.D."/>
            <person name="Jenkins J."/>
            <person name="Jones B.M."/>
            <person name="Lawson T."/>
            <person name="Leese F."/>
            <person name="Lindquist E."/>
            <person name="Lobanov A."/>
            <person name="Lomsadze A."/>
            <person name="Malik S.B."/>
            <person name="Marsh M.E."/>
            <person name="Mackinder L."/>
            <person name="Mock T."/>
            <person name="Mueller-Roeber B."/>
            <person name="Pagarete A."/>
            <person name="Parker M."/>
            <person name="Probert I."/>
            <person name="Quesneville H."/>
            <person name="Raines C."/>
            <person name="Rensing S.A."/>
            <person name="Riano-Pachon D.M."/>
            <person name="Richier S."/>
            <person name="Rokitta S."/>
            <person name="Shiraiwa Y."/>
            <person name="Soanes D.M."/>
            <person name="van der Giezen M."/>
            <person name="Wahlund T.M."/>
            <person name="Williams B."/>
            <person name="Wilson W."/>
            <person name="Wolfe G."/>
            <person name="Wurch L.L."/>
        </authorList>
    </citation>
    <scope>NUCLEOTIDE SEQUENCE</scope>
</reference>
<organism evidence="2 3">
    <name type="scientific">Emiliania huxleyi (strain CCMP1516)</name>
    <dbReference type="NCBI Taxonomy" id="280463"/>
    <lineage>
        <taxon>Eukaryota</taxon>
        <taxon>Haptista</taxon>
        <taxon>Haptophyta</taxon>
        <taxon>Prymnesiophyceae</taxon>
        <taxon>Isochrysidales</taxon>
        <taxon>Noelaerhabdaceae</taxon>
        <taxon>Emiliania</taxon>
    </lineage>
</organism>
<dbReference type="RefSeq" id="XP_005793716.1">
    <property type="nucleotide sequence ID" value="XM_005793659.1"/>
</dbReference>
<name>A0A0D3KZV2_EMIH1</name>
<dbReference type="SUPFAM" id="SSF54695">
    <property type="entry name" value="POZ domain"/>
    <property type="match status" value="1"/>
</dbReference>
<accession>A0A0D3KZV2</accession>
<evidence type="ECO:0000259" key="1">
    <source>
        <dbReference type="Pfam" id="PF02214"/>
    </source>
</evidence>
<dbReference type="Gene3D" id="3.30.710.10">
    <property type="entry name" value="Potassium Channel Kv1.1, Chain A"/>
    <property type="match status" value="1"/>
</dbReference>
<feature type="domain" description="Potassium channel tetramerisation-type BTB" evidence="1">
    <location>
        <begin position="13"/>
        <end position="102"/>
    </location>
</feature>
<protein>
    <recommendedName>
        <fullName evidence="1">Potassium channel tetramerisation-type BTB domain-containing protein</fullName>
    </recommendedName>
</protein>
<dbReference type="PaxDb" id="2903-EOD41287"/>